<evidence type="ECO:0000259" key="11">
    <source>
        <dbReference type="PROSITE" id="PS51034"/>
    </source>
</evidence>
<feature type="disulfide bond" evidence="5">
    <location>
        <begin position="292"/>
        <end position="301"/>
    </location>
</feature>
<dbReference type="InterPro" id="IPR018097">
    <property type="entry name" value="EGF_Ca-bd_CS"/>
</dbReference>
<dbReference type="SMART" id="SM00241">
    <property type="entry name" value="ZP"/>
    <property type="match status" value="1"/>
</dbReference>
<dbReference type="InterPro" id="IPR042235">
    <property type="entry name" value="ZP-C_dom"/>
</dbReference>
<keyword evidence="7" id="KW-0472">Membrane</keyword>
<evidence type="ECO:0000256" key="3">
    <source>
        <dbReference type="ARBA" id="ARBA00022737"/>
    </source>
</evidence>
<dbReference type="SMART" id="SM00060">
    <property type="entry name" value="FN3"/>
    <property type="match status" value="1"/>
</dbReference>
<dbReference type="InterPro" id="IPR016187">
    <property type="entry name" value="CTDL_fold"/>
</dbReference>
<dbReference type="AlphaFoldDB" id="C3YBB9"/>
<feature type="domain" description="C-type lectin" evidence="9">
    <location>
        <begin position="9"/>
        <end position="85"/>
    </location>
</feature>
<dbReference type="PROSITE" id="PS50853">
    <property type="entry name" value="FN3"/>
    <property type="match status" value="1"/>
</dbReference>
<dbReference type="SUPFAM" id="SSF56436">
    <property type="entry name" value="C-type lectin-like"/>
    <property type="match status" value="3"/>
</dbReference>
<feature type="domain" description="EGF-like" evidence="8">
    <location>
        <begin position="474"/>
        <end position="514"/>
    </location>
</feature>
<proteinExistence type="predicted"/>
<accession>C3YBB9</accession>
<dbReference type="SUPFAM" id="SSF57184">
    <property type="entry name" value="Growth factor receptor domain"/>
    <property type="match status" value="1"/>
</dbReference>
<dbReference type="EMBL" id="GG666497">
    <property type="protein sequence ID" value="EEN62276.1"/>
    <property type="molecule type" value="Genomic_DNA"/>
</dbReference>
<evidence type="ECO:0000259" key="10">
    <source>
        <dbReference type="PROSITE" id="PS50853"/>
    </source>
</evidence>
<dbReference type="SMART" id="SM00181">
    <property type="entry name" value="EGF"/>
    <property type="match status" value="4"/>
</dbReference>
<feature type="domain" description="C-type lectin" evidence="9">
    <location>
        <begin position="138"/>
        <end position="258"/>
    </location>
</feature>
<evidence type="ECO:0000256" key="6">
    <source>
        <dbReference type="SAM" id="MobiDB-lite"/>
    </source>
</evidence>
<dbReference type="InterPro" id="IPR055355">
    <property type="entry name" value="ZP-C"/>
</dbReference>
<keyword evidence="2" id="KW-0732">Signal</keyword>
<dbReference type="CDD" id="cd00037">
    <property type="entry name" value="CLECT"/>
    <property type="match status" value="1"/>
</dbReference>
<dbReference type="InterPro" id="IPR001304">
    <property type="entry name" value="C-type_lectin-like"/>
</dbReference>
<evidence type="ECO:0008006" key="13">
    <source>
        <dbReference type="Google" id="ProtNLM"/>
    </source>
</evidence>
<dbReference type="PROSITE" id="PS01187">
    <property type="entry name" value="EGF_CA"/>
    <property type="match status" value="1"/>
</dbReference>
<dbReference type="Gene3D" id="3.10.100.10">
    <property type="entry name" value="Mannose-Binding Protein A, subunit A"/>
    <property type="match status" value="3"/>
</dbReference>
<keyword evidence="1 5" id="KW-0245">EGF-like domain</keyword>
<feature type="disulfide bond" evidence="5">
    <location>
        <begin position="462"/>
        <end position="471"/>
    </location>
</feature>
<dbReference type="Gene3D" id="2.60.40.10">
    <property type="entry name" value="Immunoglobulins"/>
    <property type="match status" value="1"/>
</dbReference>
<dbReference type="PROSITE" id="PS51034">
    <property type="entry name" value="ZP_2"/>
    <property type="match status" value="1"/>
</dbReference>
<dbReference type="eggNOG" id="KOG1219">
    <property type="taxonomic scope" value="Eukaryota"/>
</dbReference>
<feature type="transmembrane region" description="Helical" evidence="7">
    <location>
        <begin position="1062"/>
        <end position="1085"/>
    </location>
</feature>
<protein>
    <recommendedName>
        <fullName evidence="13">Uromodulin</fullName>
    </recommendedName>
</protein>
<dbReference type="InterPro" id="IPR009030">
    <property type="entry name" value="Growth_fac_rcpt_cys_sf"/>
</dbReference>
<dbReference type="SUPFAM" id="SSF49265">
    <property type="entry name" value="Fibronectin type III"/>
    <property type="match status" value="1"/>
</dbReference>
<dbReference type="SMART" id="SM00034">
    <property type="entry name" value="CLECT"/>
    <property type="match status" value="3"/>
</dbReference>
<dbReference type="CDD" id="cd00054">
    <property type="entry name" value="EGF_CA"/>
    <property type="match status" value="4"/>
</dbReference>
<dbReference type="PROSITE" id="PS00022">
    <property type="entry name" value="EGF_1"/>
    <property type="match status" value="2"/>
</dbReference>
<dbReference type="Pfam" id="PF00059">
    <property type="entry name" value="Lectin_C"/>
    <property type="match status" value="3"/>
</dbReference>
<reference evidence="12" key="1">
    <citation type="journal article" date="2008" name="Nature">
        <title>The amphioxus genome and the evolution of the chordate karyotype.</title>
        <authorList>
            <consortium name="US DOE Joint Genome Institute (JGI-PGF)"/>
            <person name="Putnam N.H."/>
            <person name="Butts T."/>
            <person name="Ferrier D.E.K."/>
            <person name="Furlong R.F."/>
            <person name="Hellsten U."/>
            <person name="Kawashima T."/>
            <person name="Robinson-Rechavi M."/>
            <person name="Shoguchi E."/>
            <person name="Terry A."/>
            <person name="Yu J.-K."/>
            <person name="Benito-Gutierrez E.L."/>
            <person name="Dubchak I."/>
            <person name="Garcia-Fernandez J."/>
            <person name="Gibson-Brown J.J."/>
            <person name="Grigoriev I.V."/>
            <person name="Horton A.C."/>
            <person name="de Jong P.J."/>
            <person name="Jurka J."/>
            <person name="Kapitonov V.V."/>
            <person name="Kohara Y."/>
            <person name="Kuroki Y."/>
            <person name="Lindquist E."/>
            <person name="Lucas S."/>
            <person name="Osoegawa K."/>
            <person name="Pennacchio L.A."/>
            <person name="Salamov A.A."/>
            <person name="Satou Y."/>
            <person name="Sauka-Spengler T."/>
            <person name="Schmutz J."/>
            <person name="Shin-I T."/>
            <person name="Toyoda A."/>
            <person name="Bronner-Fraser M."/>
            <person name="Fujiyama A."/>
            <person name="Holland L.Z."/>
            <person name="Holland P.W.H."/>
            <person name="Satoh N."/>
            <person name="Rokhsar D.S."/>
        </authorList>
    </citation>
    <scope>NUCLEOTIDE SEQUENCE [LARGE SCALE GENOMIC DNA]</scope>
    <source>
        <strain evidence="12">S238N-H82</strain>
        <tissue evidence="12">Testes</tissue>
    </source>
</reference>
<dbReference type="Pfam" id="PF00041">
    <property type="entry name" value="fn3"/>
    <property type="match status" value="1"/>
</dbReference>
<dbReference type="InParanoid" id="C3YBB9"/>
<feature type="domain" description="EGF-like" evidence="8">
    <location>
        <begin position="89"/>
        <end position="129"/>
    </location>
</feature>
<feature type="domain" description="C-type lectin" evidence="9">
    <location>
        <begin position="312"/>
        <end position="432"/>
    </location>
</feature>
<feature type="domain" description="EGF-like" evidence="8">
    <location>
        <begin position="265"/>
        <end position="302"/>
    </location>
</feature>
<dbReference type="InterPro" id="IPR013783">
    <property type="entry name" value="Ig-like_fold"/>
</dbReference>
<dbReference type="Gene3D" id="2.10.25.10">
    <property type="entry name" value="Laminin"/>
    <property type="match status" value="4"/>
</dbReference>
<dbReference type="PROSITE" id="PS01186">
    <property type="entry name" value="EGF_2"/>
    <property type="match status" value="2"/>
</dbReference>
<dbReference type="PROSITE" id="PS50026">
    <property type="entry name" value="EGF_3"/>
    <property type="match status" value="4"/>
</dbReference>
<organism>
    <name type="scientific">Branchiostoma floridae</name>
    <name type="common">Florida lancelet</name>
    <name type="synonym">Amphioxus</name>
    <dbReference type="NCBI Taxonomy" id="7739"/>
    <lineage>
        <taxon>Eukaryota</taxon>
        <taxon>Metazoa</taxon>
        <taxon>Chordata</taxon>
        <taxon>Cephalochordata</taxon>
        <taxon>Leptocardii</taxon>
        <taxon>Amphioxiformes</taxon>
        <taxon>Branchiostomatidae</taxon>
        <taxon>Branchiostoma</taxon>
    </lineage>
</organism>
<evidence type="ECO:0000259" key="9">
    <source>
        <dbReference type="PROSITE" id="PS50041"/>
    </source>
</evidence>
<dbReference type="FunFam" id="2.10.25.10:FF:000066">
    <property type="entry name" value="FAT atypical cadherin 4"/>
    <property type="match status" value="1"/>
</dbReference>
<comment type="caution">
    <text evidence="5">Lacks conserved residue(s) required for the propagation of feature annotation.</text>
</comment>
<dbReference type="InterPro" id="IPR016186">
    <property type="entry name" value="C-type_lectin-like/link_sf"/>
</dbReference>
<dbReference type="InterPro" id="IPR000152">
    <property type="entry name" value="EGF-type_Asp/Asn_hydroxyl_site"/>
</dbReference>
<dbReference type="Pfam" id="PF00008">
    <property type="entry name" value="EGF"/>
    <property type="match status" value="2"/>
</dbReference>
<dbReference type="SUPFAM" id="SSF57196">
    <property type="entry name" value="EGF/Laminin"/>
    <property type="match status" value="1"/>
</dbReference>
<dbReference type="FunFam" id="2.10.25.10:FF:000038">
    <property type="entry name" value="Fibrillin 2"/>
    <property type="match status" value="2"/>
</dbReference>
<dbReference type="InterPro" id="IPR001507">
    <property type="entry name" value="ZP_dom"/>
</dbReference>
<dbReference type="InterPro" id="IPR003961">
    <property type="entry name" value="FN3_dom"/>
</dbReference>
<dbReference type="FunFam" id="2.10.25.10:FF:000404">
    <property type="entry name" value="Weary, isoform B"/>
    <property type="match status" value="1"/>
</dbReference>
<evidence type="ECO:0000259" key="8">
    <source>
        <dbReference type="PROSITE" id="PS50026"/>
    </source>
</evidence>
<evidence type="ECO:0000256" key="2">
    <source>
        <dbReference type="ARBA" id="ARBA00022729"/>
    </source>
</evidence>
<name>C3YBB9_BRAFL</name>
<dbReference type="Gene3D" id="2.60.40.4100">
    <property type="entry name" value="Zona pellucida, ZP-C domain"/>
    <property type="match status" value="1"/>
</dbReference>
<evidence type="ECO:0000313" key="12">
    <source>
        <dbReference type="EMBL" id="EEN62276.1"/>
    </source>
</evidence>
<feature type="domain" description="ZP" evidence="11">
    <location>
        <begin position="611"/>
        <end position="1013"/>
    </location>
</feature>
<dbReference type="GO" id="GO:0005509">
    <property type="term" value="F:calcium ion binding"/>
    <property type="evidence" value="ECO:0007669"/>
    <property type="project" value="InterPro"/>
</dbReference>
<dbReference type="Pfam" id="PF12947">
    <property type="entry name" value="EGF_3"/>
    <property type="match status" value="2"/>
</dbReference>
<dbReference type="Pfam" id="PF00100">
    <property type="entry name" value="Zona_pellucida"/>
    <property type="match status" value="1"/>
</dbReference>
<dbReference type="Gene3D" id="2.60.40.3210">
    <property type="entry name" value="Zona pellucida, ZP-N domain"/>
    <property type="match status" value="1"/>
</dbReference>
<keyword evidence="3" id="KW-0677">Repeat</keyword>
<evidence type="ECO:0000256" key="5">
    <source>
        <dbReference type="PROSITE-ProRule" id="PRU00076"/>
    </source>
</evidence>
<dbReference type="PANTHER" id="PTHR22801">
    <property type="entry name" value="LITHOSTATHINE"/>
    <property type="match status" value="1"/>
</dbReference>
<evidence type="ECO:0000256" key="4">
    <source>
        <dbReference type="ARBA" id="ARBA00023157"/>
    </source>
</evidence>
<evidence type="ECO:0000256" key="7">
    <source>
        <dbReference type="SAM" id="Phobius"/>
    </source>
</evidence>
<gene>
    <name evidence="12" type="ORF">BRAFLDRAFT_83982</name>
</gene>
<dbReference type="SMART" id="SM00179">
    <property type="entry name" value="EGF_CA"/>
    <property type="match status" value="4"/>
</dbReference>
<dbReference type="PANTHER" id="PTHR22801:SF63">
    <property type="entry name" value="C-TYPE LECTIN DOMAIN-CONTAINING PROTEIN"/>
    <property type="match status" value="1"/>
</dbReference>
<dbReference type="InterPro" id="IPR001881">
    <property type="entry name" value="EGF-like_Ca-bd_dom"/>
</dbReference>
<feature type="compositionally biased region" description="Basic and acidic residues" evidence="6">
    <location>
        <begin position="1024"/>
        <end position="1037"/>
    </location>
</feature>
<dbReference type="CDD" id="cd00063">
    <property type="entry name" value="FN3"/>
    <property type="match status" value="1"/>
</dbReference>
<dbReference type="eggNOG" id="KOG4297">
    <property type="taxonomic scope" value="Eukaryota"/>
</dbReference>
<keyword evidence="7" id="KW-0812">Transmembrane</keyword>
<keyword evidence="7" id="KW-1133">Transmembrane helix</keyword>
<feature type="domain" description="Fibronectin type-III" evidence="10">
    <location>
        <begin position="515"/>
        <end position="606"/>
    </location>
</feature>
<evidence type="ECO:0000256" key="1">
    <source>
        <dbReference type="ARBA" id="ARBA00022536"/>
    </source>
</evidence>
<dbReference type="InterPro" id="IPR050801">
    <property type="entry name" value="Ca-Dep_Lectins_ImmuneDev"/>
</dbReference>
<feature type="region of interest" description="Disordered" evidence="6">
    <location>
        <begin position="1022"/>
        <end position="1054"/>
    </location>
</feature>
<keyword evidence="4 5" id="KW-1015">Disulfide bond</keyword>
<dbReference type="PROSITE" id="PS50041">
    <property type="entry name" value="C_TYPE_LECTIN_2"/>
    <property type="match status" value="3"/>
</dbReference>
<sequence>MPKDSDVDNFLMNTLTNRMNHWIGLNDQNTEGEWRWEDGTPHDRNADYGRWRDGEPNGGRGENCVHDSTGWNDLNRNHDMPFICQLLTGVNECADGTDNCHEQATCTDTIGWFNCTCNVDYYGDGVTCTECPAGYTLHGNSCFKAYGERKSYDDARQVCADDGGLLAMPKDSDVDNFLVNTLRNPNAHYWIGLNDQNSERMWMWEDGTPHNTTGDYNRWHPGEPNHVNHDEDCAHYHYGEAAVWTDMSCSRSELFICQVDRDVGNPDHCDPNPCQNGGTCTEIGVMSYRCECPDGWSGHNCEIHCPPDYTPYAGSCFKVFWEKKPYDEARQWCADDGGLLALPKYRDVDDFLVNTMRKTNAHYWIGLNDQNTEGVWMWEDGTPHNTTGDYNRWLPGEPNNVNTGDDCAHYHYGEAAEWTDLSCSRSESFICQLLPATDPCDPDPCQNGGVCTSSGDSYTCECVDGWGGPDCQTDDDECAANTDNCHEQATCTNTDGGFDCNCNGGFTGNGVTCTGLSDFIFTDIGMDYIILSWTVPADLNVTRYRLRYRHAGASYQDLSPPPAPGDTTATVPRLWADTEYTFTLTAFGGNDEEIGEISGTETTAEVIVNVECHQDYMTVTFPRAALPAVDVDNMHLLDDSCRATVTQTEVTLRAGLQDCGTIQDSSEDDKFIFTNEAIGSQVTSDNGAVRGTPFSKRFQCEFLRQYVVSQGRDILYNIPSPRTWSHRGGISSTTFRLLGKFHREYVVSTTFRLLGKFLRQYVVSQEGISSTTFRLLGKFHREYVVSTTFRLLGKFHRQYVVSQGRYILYNIPSPRTWSHREGISSTTSRLLGKFHREYVVSTTFRLLGKFLRQYVVSQGRDILDNIPPPRVQVVDAENSFTFEMHMFTSSDFTATYNSPDYPVQVTSSDNLHFGLSVNSPLNNLELFALHCLATPSTDPGDSPSVSIIQDGCDIDTTLQLDTTLSNDMALYYSIQSFTFPNIDDPSLVYIHCTMVVCFKDDPDSRCSQGCVSSRRRRRAVSDMSEARVRRASERDHITTVSQGPFAVESGQGQGEASTIPTVGIAVGTAAGIAGILLLVVAVFLVRKRRGRDVKEQAEDRVGFDNYSLEIWGKDKAGNATAKPE</sequence>
<dbReference type="PROSITE" id="PS00010">
    <property type="entry name" value="ASX_HYDROXYL"/>
    <property type="match status" value="2"/>
</dbReference>
<dbReference type="InterPro" id="IPR036116">
    <property type="entry name" value="FN3_sf"/>
</dbReference>
<dbReference type="InterPro" id="IPR024731">
    <property type="entry name" value="NELL2-like_EGF"/>
</dbReference>
<feature type="domain" description="EGF-like" evidence="8">
    <location>
        <begin position="436"/>
        <end position="472"/>
    </location>
</feature>
<dbReference type="InterPro" id="IPR000742">
    <property type="entry name" value="EGF"/>
</dbReference>